<keyword evidence="6" id="KW-1185">Reference proteome</keyword>
<comment type="caution">
    <text evidence="2">Lacks conserved residue(s) required for the propagation of feature annotation.</text>
</comment>
<dbReference type="SMART" id="SM00631">
    <property type="entry name" value="Zn_pept"/>
    <property type="match status" value="1"/>
</dbReference>
<accession>A0A3P6SYS5</accession>
<organism evidence="5 6">
    <name type="scientific">Dibothriocephalus latus</name>
    <name type="common">Fish tapeworm</name>
    <name type="synonym">Diphyllobothrium latum</name>
    <dbReference type="NCBI Taxonomy" id="60516"/>
    <lineage>
        <taxon>Eukaryota</taxon>
        <taxon>Metazoa</taxon>
        <taxon>Spiralia</taxon>
        <taxon>Lophotrochozoa</taxon>
        <taxon>Platyhelminthes</taxon>
        <taxon>Cestoda</taxon>
        <taxon>Eucestoda</taxon>
        <taxon>Diphyllobothriidea</taxon>
        <taxon>Diphyllobothriidae</taxon>
        <taxon>Dibothriocephalus</taxon>
    </lineage>
</organism>
<feature type="chain" id="PRO_5018129436" description="Peptidase M14 domain-containing protein" evidence="3">
    <location>
        <begin position="17"/>
        <end position="206"/>
    </location>
</feature>
<feature type="domain" description="Peptidase M14" evidence="4">
    <location>
        <begin position="24"/>
        <end position="206"/>
    </location>
</feature>
<keyword evidence="3" id="KW-0732">Signal</keyword>
<dbReference type="OrthoDB" id="10249045at2759"/>
<evidence type="ECO:0000256" key="1">
    <source>
        <dbReference type="ARBA" id="ARBA00005988"/>
    </source>
</evidence>
<proteinExistence type="inferred from homology"/>
<evidence type="ECO:0000313" key="6">
    <source>
        <dbReference type="Proteomes" id="UP000281553"/>
    </source>
</evidence>
<dbReference type="PRINTS" id="PR00765">
    <property type="entry name" value="CRBOXYPTASEA"/>
</dbReference>
<dbReference type="GO" id="GO:0008270">
    <property type="term" value="F:zinc ion binding"/>
    <property type="evidence" value="ECO:0007669"/>
    <property type="project" value="InterPro"/>
</dbReference>
<dbReference type="EMBL" id="UYRU01043151">
    <property type="protein sequence ID" value="VDK80516.1"/>
    <property type="molecule type" value="Genomic_DNA"/>
</dbReference>
<dbReference type="GO" id="GO:0016485">
    <property type="term" value="P:protein processing"/>
    <property type="evidence" value="ECO:0007669"/>
    <property type="project" value="TreeGrafter"/>
</dbReference>
<dbReference type="PANTHER" id="PTHR11532:SF93">
    <property type="entry name" value="CARBOXYPEPTIDASE E"/>
    <property type="match status" value="1"/>
</dbReference>
<evidence type="ECO:0000313" key="5">
    <source>
        <dbReference type="EMBL" id="VDK80516.1"/>
    </source>
</evidence>
<dbReference type="InterPro" id="IPR057246">
    <property type="entry name" value="CARBOXYPEPT_ZN_1"/>
</dbReference>
<dbReference type="AlphaFoldDB" id="A0A3P6SYS5"/>
<dbReference type="Gene3D" id="3.40.630.10">
    <property type="entry name" value="Zn peptidases"/>
    <property type="match status" value="1"/>
</dbReference>
<dbReference type="Pfam" id="PF00246">
    <property type="entry name" value="Peptidase_M14"/>
    <property type="match status" value="1"/>
</dbReference>
<sequence>MKVFVVVLLLVVYSCTEKNITWDEHHNNYELFEILKSVHHKCRNISKLYYLTAGDLESTKLGNRLFVLAIGGNPEKHVPLIPEVKLVANMHGNEVVGRELLLRLAKYLCDKYTEGDGLVSWLLQHTRIHLLPSMNPDGYELVEETGKNELSGRTNANNVDLNRNFPDSDRLAFQGEVDRKAWVELLAEYQDIPRVSYLNYCSSYVI</sequence>
<gene>
    <name evidence="5" type="ORF">DILT_LOCUS3117</name>
</gene>
<protein>
    <recommendedName>
        <fullName evidence="4">Peptidase M14 domain-containing protein</fullName>
    </recommendedName>
</protein>
<evidence type="ECO:0000256" key="3">
    <source>
        <dbReference type="SAM" id="SignalP"/>
    </source>
</evidence>
<name>A0A3P6SYS5_DIBLA</name>
<dbReference type="SUPFAM" id="SSF53187">
    <property type="entry name" value="Zn-dependent exopeptidases"/>
    <property type="match status" value="1"/>
</dbReference>
<evidence type="ECO:0000259" key="4">
    <source>
        <dbReference type="PROSITE" id="PS52035"/>
    </source>
</evidence>
<evidence type="ECO:0000256" key="2">
    <source>
        <dbReference type="PROSITE-ProRule" id="PRU01379"/>
    </source>
</evidence>
<feature type="signal peptide" evidence="3">
    <location>
        <begin position="1"/>
        <end position="16"/>
    </location>
</feature>
<dbReference type="PANTHER" id="PTHR11532">
    <property type="entry name" value="PROTEASE M14 CARBOXYPEPTIDASE"/>
    <property type="match status" value="1"/>
</dbReference>
<dbReference type="InterPro" id="IPR000834">
    <property type="entry name" value="Peptidase_M14"/>
</dbReference>
<dbReference type="GO" id="GO:0005615">
    <property type="term" value="C:extracellular space"/>
    <property type="evidence" value="ECO:0007669"/>
    <property type="project" value="TreeGrafter"/>
</dbReference>
<dbReference type="PROSITE" id="PS00132">
    <property type="entry name" value="CARBOXYPEPT_ZN_1"/>
    <property type="match status" value="1"/>
</dbReference>
<dbReference type="Proteomes" id="UP000281553">
    <property type="component" value="Unassembled WGS sequence"/>
</dbReference>
<comment type="similarity">
    <text evidence="1 2">Belongs to the peptidase M14 family.</text>
</comment>
<dbReference type="GO" id="GO:0004181">
    <property type="term" value="F:metallocarboxypeptidase activity"/>
    <property type="evidence" value="ECO:0007669"/>
    <property type="project" value="InterPro"/>
</dbReference>
<dbReference type="GO" id="GO:0006518">
    <property type="term" value="P:peptide metabolic process"/>
    <property type="evidence" value="ECO:0007669"/>
    <property type="project" value="TreeGrafter"/>
</dbReference>
<dbReference type="PROSITE" id="PS51257">
    <property type="entry name" value="PROKAR_LIPOPROTEIN"/>
    <property type="match status" value="1"/>
</dbReference>
<dbReference type="PROSITE" id="PS52035">
    <property type="entry name" value="PEPTIDASE_M14"/>
    <property type="match status" value="1"/>
</dbReference>
<dbReference type="InterPro" id="IPR050753">
    <property type="entry name" value="Peptidase_M14_domain"/>
</dbReference>
<reference evidence="5 6" key="1">
    <citation type="submission" date="2018-11" db="EMBL/GenBank/DDBJ databases">
        <authorList>
            <consortium name="Pathogen Informatics"/>
        </authorList>
    </citation>
    <scope>NUCLEOTIDE SEQUENCE [LARGE SCALE GENOMIC DNA]</scope>
</reference>